<feature type="region of interest" description="Disordered" evidence="3">
    <location>
        <begin position="771"/>
        <end position="795"/>
    </location>
</feature>
<name>A0AAV1JM73_9NEOP</name>
<dbReference type="PANTHER" id="PTHR10357">
    <property type="entry name" value="ALPHA-AMYLASE FAMILY MEMBER"/>
    <property type="match status" value="1"/>
</dbReference>
<feature type="domain" description="Glycosyl hydrolase family 13 catalytic" evidence="5">
    <location>
        <begin position="27"/>
        <end position="355"/>
    </location>
</feature>
<gene>
    <name evidence="6" type="ORF">LNINA_LOCUS8834</name>
</gene>
<evidence type="ECO:0000256" key="1">
    <source>
        <dbReference type="ARBA" id="ARBA00001657"/>
    </source>
</evidence>
<dbReference type="PANTHER" id="PTHR10357:SF179">
    <property type="entry name" value="NEUTRAL AND BASIC AMINO ACID TRANSPORT PROTEIN RBAT"/>
    <property type="match status" value="1"/>
</dbReference>
<feature type="region of interest" description="Disordered" evidence="3">
    <location>
        <begin position="658"/>
        <end position="700"/>
    </location>
</feature>
<dbReference type="InterPro" id="IPR045857">
    <property type="entry name" value="O16G_dom_2"/>
</dbReference>
<feature type="compositionally biased region" description="Low complexity" evidence="3">
    <location>
        <begin position="530"/>
        <end position="539"/>
    </location>
</feature>
<feature type="chain" id="PRO_5043841577" description="alpha-glucosidase" evidence="4">
    <location>
        <begin position="18"/>
        <end position="861"/>
    </location>
</feature>
<reference evidence="6 7" key="1">
    <citation type="submission" date="2023-11" db="EMBL/GenBank/DDBJ databases">
        <authorList>
            <person name="Okamura Y."/>
        </authorList>
    </citation>
    <scope>NUCLEOTIDE SEQUENCE [LARGE SCALE GENOMIC DNA]</scope>
</reference>
<evidence type="ECO:0000259" key="5">
    <source>
        <dbReference type="SMART" id="SM00642"/>
    </source>
</evidence>
<evidence type="ECO:0000313" key="6">
    <source>
        <dbReference type="EMBL" id="CAK1549549.1"/>
    </source>
</evidence>
<sequence length="861" mass="92790">MWLTAFAYLILVKCVSAQWWSDAVYYRVLVDSFKDSDGDGLGDLRGVTKQMSYIKGLGADALILSPIQAKSRDCTRPGTIDFTEIDSRYGNEESFSKLVDKSKKLGLKVLVTLEVQSVSVASEFVNSSAVKKPGFEDWIVWRDGNETNPPESQVGVEKWVWNDVRNSYWASNNDETMVNLCSEDLTETLKRSVCTWIQRAVSGFLLNPDFKLDQSCGVRFLKAMAATAADCTRLNKDRPITLVETALDVSAAANYYVDGSGVISNLNGRVRRTAPDLALAIQADVLFRPQDMSLAWPTSSNDDSRVTSRCGSEMVDATNMITLLLPGAAIIHQGDELGAADTILEWATAKCWPARTTATAAPFPWDDSPSAGFTSGEPWLPLAPNYKYANAKTEFAHEQSHLGVITRLGDALAILRWGTTGSLLLVSNVAYGECDVELSRIHGLAYEMIVVTSSGAHCAEPRPWLRLLGRGRSTLQAVPTSPPLLPTPRMKFNSSGVGRLRSTSDRAGSRRDPARAVDASSSKPDVTPHTSATAADATADDATAATVAAEIAATPMPSFLDSIESHFLALSQGSPEVLDAMFRSLSGDVPPAPRGSPRALLYSDAIAYAIVRKQVAFSDGLNAAVRAYLDRTETELRAEGLLSTPLTQDESAVAYGNIARSTPLRRPRPESPSPPARDPKRPCQDATIPSFPEPLSQRDPRLRRRLALPVPEPAAPPAPAPRAAPVAPAAALAAPIAAPAVRSAHTPSAAPTSSAEPATTIDAPRSFAQLAAAPAAGRRPASPLPQTSTATTAAAAATPRYPPLIVEVLPEWTTHFRALRDRLGHAPNARPFGRGVRFSPKYGEEYRTVQRYLTELEKNQK</sequence>
<dbReference type="GO" id="GO:0004558">
    <property type="term" value="F:alpha-1,4-glucosidase activity"/>
    <property type="evidence" value="ECO:0007669"/>
    <property type="project" value="UniProtKB-EC"/>
</dbReference>
<dbReference type="AlphaFoldDB" id="A0AAV1JM73"/>
<dbReference type="Gene3D" id="3.20.20.80">
    <property type="entry name" value="Glycosidases"/>
    <property type="match status" value="2"/>
</dbReference>
<organism evidence="6 7">
    <name type="scientific">Leptosia nina</name>
    <dbReference type="NCBI Taxonomy" id="320188"/>
    <lineage>
        <taxon>Eukaryota</taxon>
        <taxon>Metazoa</taxon>
        <taxon>Ecdysozoa</taxon>
        <taxon>Arthropoda</taxon>
        <taxon>Hexapoda</taxon>
        <taxon>Insecta</taxon>
        <taxon>Pterygota</taxon>
        <taxon>Neoptera</taxon>
        <taxon>Endopterygota</taxon>
        <taxon>Lepidoptera</taxon>
        <taxon>Glossata</taxon>
        <taxon>Ditrysia</taxon>
        <taxon>Papilionoidea</taxon>
        <taxon>Pieridae</taxon>
        <taxon>Pierinae</taxon>
        <taxon>Leptosia</taxon>
    </lineage>
</organism>
<keyword evidence="4" id="KW-0732">Signal</keyword>
<dbReference type="Proteomes" id="UP001497472">
    <property type="component" value="Unassembled WGS sequence"/>
</dbReference>
<dbReference type="EC" id="3.2.1.20" evidence="2"/>
<evidence type="ECO:0000256" key="3">
    <source>
        <dbReference type="SAM" id="MobiDB-lite"/>
    </source>
</evidence>
<dbReference type="SUPFAM" id="SSF51445">
    <property type="entry name" value="(Trans)glycosidases"/>
    <property type="match status" value="1"/>
</dbReference>
<evidence type="ECO:0000256" key="4">
    <source>
        <dbReference type="SAM" id="SignalP"/>
    </source>
</evidence>
<protein>
    <recommendedName>
        <fullName evidence="2">alpha-glucosidase</fullName>
        <ecNumber evidence="2">3.2.1.20</ecNumber>
    </recommendedName>
</protein>
<feature type="region of interest" description="Disordered" evidence="3">
    <location>
        <begin position="477"/>
        <end position="539"/>
    </location>
</feature>
<dbReference type="InterPro" id="IPR006047">
    <property type="entry name" value="GH13_cat_dom"/>
</dbReference>
<comment type="catalytic activity">
    <reaction evidence="1">
        <text>Hydrolysis of terminal, non-reducing (1-&gt;4)-linked alpha-D-glucose residues with release of alpha-D-glucose.</text>
        <dbReference type="EC" id="3.2.1.20"/>
    </reaction>
</comment>
<dbReference type="Gene3D" id="3.90.400.10">
    <property type="entry name" value="Oligo-1,6-glucosidase, Domain 2"/>
    <property type="match status" value="1"/>
</dbReference>
<dbReference type="SMART" id="SM00642">
    <property type="entry name" value="Aamy"/>
    <property type="match status" value="1"/>
</dbReference>
<keyword evidence="7" id="KW-1185">Reference proteome</keyword>
<feature type="compositionally biased region" description="Basic and acidic residues" evidence="3">
    <location>
        <begin position="502"/>
        <end position="515"/>
    </location>
</feature>
<feature type="non-terminal residue" evidence="6">
    <location>
        <position position="861"/>
    </location>
</feature>
<accession>A0AAV1JM73</accession>
<feature type="signal peptide" evidence="4">
    <location>
        <begin position="1"/>
        <end position="17"/>
    </location>
</feature>
<dbReference type="EMBL" id="CAVLEF010000040">
    <property type="protein sequence ID" value="CAK1549549.1"/>
    <property type="molecule type" value="Genomic_DNA"/>
</dbReference>
<dbReference type="Pfam" id="PF00128">
    <property type="entry name" value="Alpha-amylase"/>
    <property type="match status" value="2"/>
</dbReference>
<proteinExistence type="predicted"/>
<evidence type="ECO:0000256" key="2">
    <source>
        <dbReference type="ARBA" id="ARBA00012741"/>
    </source>
</evidence>
<comment type="caution">
    <text evidence="6">The sequence shown here is derived from an EMBL/GenBank/DDBJ whole genome shotgun (WGS) entry which is preliminary data.</text>
</comment>
<evidence type="ECO:0000313" key="7">
    <source>
        <dbReference type="Proteomes" id="UP001497472"/>
    </source>
</evidence>
<dbReference type="GO" id="GO:0005975">
    <property type="term" value="P:carbohydrate metabolic process"/>
    <property type="evidence" value="ECO:0007669"/>
    <property type="project" value="InterPro"/>
</dbReference>
<dbReference type="InterPro" id="IPR017853">
    <property type="entry name" value="GH"/>
</dbReference>